<dbReference type="Proteomes" id="UP000813462">
    <property type="component" value="Unassembled WGS sequence"/>
</dbReference>
<evidence type="ECO:0000256" key="6">
    <source>
        <dbReference type="ARBA" id="ARBA00023136"/>
    </source>
</evidence>
<evidence type="ECO:0000256" key="7">
    <source>
        <dbReference type="PROSITE-ProRule" id="PRU00023"/>
    </source>
</evidence>
<evidence type="ECO:0000313" key="11">
    <source>
        <dbReference type="Proteomes" id="UP000813462"/>
    </source>
</evidence>
<dbReference type="InterPro" id="IPR026961">
    <property type="entry name" value="PGG_dom"/>
</dbReference>
<accession>A0A978VS45</accession>
<feature type="transmembrane region" description="Helical" evidence="8">
    <location>
        <begin position="95"/>
        <end position="113"/>
    </location>
</feature>
<feature type="transmembrane region" description="Helical" evidence="8">
    <location>
        <begin position="140"/>
        <end position="160"/>
    </location>
</feature>
<keyword evidence="5 7" id="KW-0040">ANK repeat</keyword>
<dbReference type="AlphaFoldDB" id="A0A978VS45"/>
<dbReference type="PANTHER" id="PTHR24186">
    <property type="entry name" value="PROTEIN PHOSPHATASE 1 REGULATORY SUBUNIT"/>
    <property type="match status" value="1"/>
</dbReference>
<evidence type="ECO:0000256" key="5">
    <source>
        <dbReference type="ARBA" id="ARBA00023043"/>
    </source>
</evidence>
<keyword evidence="4 8" id="KW-1133">Transmembrane helix</keyword>
<sequence length="184" mass="20486">MLNVVQYILKSPFLKNIINVADKEGNTPLHLAVGGDKYSIIKILADDIRVFKKAQNLNFQKPVDLIQTNSNLGELQEVGREHQDKEMKSYRLKNISSIHLLVASLIATVTFTADFRMPGGYEGQDPLKKGMALLSNQTSFQLFVTAASVAFYCSSASVFLQICGAIKHNYYLLLHFTRVAATLC</sequence>
<dbReference type="PROSITE" id="PS50088">
    <property type="entry name" value="ANK_REPEAT"/>
    <property type="match status" value="1"/>
</dbReference>
<evidence type="ECO:0000256" key="8">
    <source>
        <dbReference type="SAM" id="Phobius"/>
    </source>
</evidence>
<evidence type="ECO:0000313" key="10">
    <source>
        <dbReference type="EMBL" id="KAH7538370.1"/>
    </source>
</evidence>
<dbReference type="PROSITE" id="PS50297">
    <property type="entry name" value="ANK_REP_REGION"/>
    <property type="match status" value="1"/>
</dbReference>
<dbReference type="GO" id="GO:0005886">
    <property type="term" value="C:plasma membrane"/>
    <property type="evidence" value="ECO:0007669"/>
    <property type="project" value="TreeGrafter"/>
</dbReference>
<gene>
    <name evidence="10" type="ORF">FEM48_Zijuj03G0192300</name>
</gene>
<comment type="subcellular location">
    <subcellularLocation>
        <location evidence="1">Membrane</location>
        <topology evidence="1">Multi-pass membrane protein</topology>
    </subcellularLocation>
</comment>
<evidence type="ECO:0000256" key="2">
    <source>
        <dbReference type="ARBA" id="ARBA00022692"/>
    </source>
</evidence>
<evidence type="ECO:0000259" key="9">
    <source>
        <dbReference type="Pfam" id="PF13962"/>
    </source>
</evidence>
<reference evidence="10" key="1">
    <citation type="journal article" date="2021" name="Front. Plant Sci.">
        <title>Chromosome-Scale Genome Assembly for Chinese Sour Jujube and Insights Into Its Genome Evolution and Domestication Signature.</title>
        <authorList>
            <person name="Shen L.-Y."/>
            <person name="Luo H."/>
            <person name="Wang X.-L."/>
            <person name="Wang X.-M."/>
            <person name="Qiu X.-J."/>
            <person name="Liu H."/>
            <person name="Zhou S.-S."/>
            <person name="Jia K.-H."/>
            <person name="Nie S."/>
            <person name="Bao Y.-T."/>
            <person name="Zhang R.-G."/>
            <person name="Yun Q.-Z."/>
            <person name="Chai Y.-H."/>
            <person name="Lu J.-Y."/>
            <person name="Li Y."/>
            <person name="Zhao S.-W."/>
            <person name="Mao J.-F."/>
            <person name="Jia S.-G."/>
            <person name="Mao Y.-M."/>
        </authorList>
    </citation>
    <scope>NUCLEOTIDE SEQUENCE</scope>
    <source>
        <strain evidence="10">AT0</strain>
        <tissue evidence="10">Leaf</tissue>
    </source>
</reference>
<organism evidence="10 11">
    <name type="scientific">Ziziphus jujuba var. spinosa</name>
    <dbReference type="NCBI Taxonomy" id="714518"/>
    <lineage>
        <taxon>Eukaryota</taxon>
        <taxon>Viridiplantae</taxon>
        <taxon>Streptophyta</taxon>
        <taxon>Embryophyta</taxon>
        <taxon>Tracheophyta</taxon>
        <taxon>Spermatophyta</taxon>
        <taxon>Magnoliopsida</taxon>
        <taxon>eudicotyledons</taxon>
        <taxon>Gunneridae</taxon>
        <taxon>Pentapetalae</taxon>
        <taxon>rosids</taxon>
        <taxon>fabids</taxon>
        <taxon>Rosales</taxon>
        <taxon>Rhamnaceae</taxon>
        <taxon>Paliureae</taxon>
        <taxon>Ziziphus</taxon>
    </lineage>
</organism>
<feature type="repeat" description="ANK" evidence="7">
    <location>
        <begin position="24"/>
        <end position="44"/>
    </location>
</feature>
<dbReference type="InterPro" id="IPR002110">
    <property type="entry name" value="Ankyrin_rpt"/>
</dbReference>
<dbReference type="InterPro" id="IPR036770">
    <property type="entry name" value="Ankyrin_rpt-contain_sf"/>
</dbReference>
<evidence type="ECO:0000256" key="1">
    <source>
        <dbReference type="ARBA" id="ARBA00004141"/>
    </source>
</evidence>
<keyword evidence="3" id="KW-0677">Repeat</keyword>
<evidence type="ECO:0000256" key="4">
    <source>
        <dbReference type="ARBA" id="ARBA00022989"/>
    </source>
</evidence>
<dbReference type="Pfam" id="PF13962">
    <property type="entry name" value="PGG"/>
    <property type="match status" value="1"/>
</dbReference>
<protein>
    <recommendedName>
        <fullName evidence="9">PGG domain-containing protein</fullName>
    </recommendedName>
</protein>
<keyword evidence="2 8" id="KW-0812">Transmembrane</keyword>
<dbReference type="SUPFAM" id="SSF48403">
    <property type="entry name" value="Ankyrin repeat"/>
    <property type="match status" value="1"/>
</dbReference>
<dbReference type="EMBL" id="JAEACU010000003">
    <property type="protein sequence ID" value="KAH7538370.1"/>
    <property type="molecule type" value="Genomic_DNA"/>
</dbReference>
<dbReference type="PANTHER" id="PTHR24186:SF50">
    <property type="entry name" value="ANKYRIN REPEAT-CONTAINING PROTEIN ITN1-LIKE ISOFORM X1"/>
    <property type="match status" value="1"/>
</dbReference>
<feature type="domain" description="PGG" evidence="9">
    <location>
        <begin position="91"/>
        <end position="173"/>
    </location>
</feature>
<evidence type="ECO:0000256" key="3">
    <source>
        <dbReference type="ARBA" id="ARBA00022737"/>
    </source>
</evidence>
<proteinExistence type="predicted"/>
<dbReference type="Gene3D" id="1.25.40.20">
    <property type="entry name" value="Ankyrin repeat-containing domain"/>
    <property type="match status" value="1"/>
</dbReference>
<keyword evidence="6 8" id="KW-0472">Membrane</keyword>
<comment type="caution">
    <text evidence="10">The sequence shown here is derived from an EMBL/GenBank/DDBJ whole genome shotgun (WGS) entry which is preliminary data.</text>
</comment>
<name>A0A978VS45_ZIZJJ</name>